<evidence type="ECO:0000256" key="5">
    <source>
        <dbReference type="SAM" id="Phobius"/>
    </source>
</evidence>
<keyword evidence="2 5" id="KW-0812">Transmembrane</keyword>
<feature type="domain" description="ABC transmembrane type-2" evidence="6">
    <location>
        <begin position="22"/>
        <end position="247"/>
    </location>
</feature>
<dbReference type="PROSITE" id="PS51012">
    <property type="entry name" value="ABC_TM2"/>
    <property type="match status" value="1"/>
</dbReference>
<dbReference type="EMBL" id="LNGC01000022">
    <property type="protein sequence ID" value="KYC52513.1"/>
    <property type="molecule type" value="Genomic_DNA"/>
</dbReference>
<dbReference type="PANTHER" id="PTHR43229">
    <property type="entry name" value="NODULATION PROTEIN J"/>
    <property type="match status" value="1"/>
</dbReference>
<evidence type="ECO:0000256" key="2">
    <source>
        <dbReference type="ARBA" id="ARBA00022692"/>
    </source>
</evidence>
<gene>
    <name evidence="7" type="ORF">AMQ22_00783</name>
</gene>
<dbReference type="InterPro" id="IPR005942">
    <property type="entry name" value="Daunbcin-R_ABC-transpt"/>
</dbReference>
<evidence type="ECO:0000256" key="3">
    <source>
        <dbReference type="ARBA" id="ARBA00022989"/>
    </source>
</evidence>
<organism evidence="7 8">
    <name type="scientific">Candidatus Methanofastidiosum methylothiophilum</name>
    <dbReference type="NCBI Taxonomy" id="1705564"/>
    <lineage>
        <taxon>Archaea</taxon>
        <taxon>Methanobacteriati</taxon>
        <taxon>Methanobacteriota</taxon>
        <taxon>Stenosarchaea group</taxon>
        <taxon>Candidatus Methanofastidiosia</taxon>
        <taxon>Candidatus Methanofastidiosales</taxon>
        <taxon>Candidatus Methanofastidiosaceae</taxon>
        <taxon>Candidatus Methanofastidiosum</taxon>
    </lineage>
</organism>
<evidence type="ECO:0000256" key="4">
    <source>
        <dbReference type="ARBA" id="ARBA00023136"/>
    </source>
</evidence>
<sequence length="248" mass="27505">MMLNAVYIIWLRELKKFVRDRSRLVSSIAQPLIWLLLIGTGFGATFGKVGDLQYIQFMFPGILVMTLLFSSMFSAISIIWDREFGFLKEMLVAPISRTSIAIGKAVGGASRSTIQGLIILVFSPLIGINITLGKFLMVVPLMFFISFTISGIGIIIAARMESFEGFNLIINFIIMPMFLLSGAIFPISNLPSWLSVVVNINPLSYGVDIMRWVMTGVTERGPAFDLMVLSLVCIFTTTISVYLFSKGK</sequence>
<reference evidence="7 8" key="1">
    <citation type="journal article" date="2016" name="ISME J.">
        <title>Chasing the elusive Euryarchaeota class WSA2: genomes reveal a uniquely fastidious methyl-reducing methanogen.</title>
        <authorList>
            <person name="Nobu M.K."/>
            <person name="Narihiro T."/>
            <person name="Kuroda K."/>
            <person name="Mei R."/>
            <person name="Liu W.T."/>
        </authorList>
    </citation>
    <scope>NUCLEOTIDE SEQUENCE [LARGE SCALE GENOMIC DNA]</scope>
    <source>
        <strain evidence="7">U1lsi0528_Bin055</strain>
    </source>
</reference>
<dbReference type="NCBIfam" id="TIGR01247">
    <property type="entry name" value="drrB"/>
    <property type="match status" value="1"/>
</dbReference>
<evidence type="ECO:0000259" key="6">
    <source>
        <dbReference type="PROSITE" id="PS51012"/>
    </source>
</evidence>
<feature type="transmembrane region" description="Helical" evidence="5">
    <location>
        <begin position="24"/>
        <end position="45"/>
    </location>
</feature>
<dbReference type="GO" id="GO:0043190">
    <property type="term" value="C:ATP-binding cassette (ABC) transporter complex"/>
    <property type="evidence" value="ECO:0007669"/>
    <property type="project" value="InterPro"/>
</dbReference>
<dbReference type="InterPro" id="IPR047817">
    <property type="entry name" value="ABC2_TM_bact-type"/>
</dbReference>
<name>A0A150J5K6_9EURY</name>
<dbReference type="Proteomes" id="UP000075398">
    <property type="component" value="Unassembled WGS sequence"/>
</dbReference>
<evidence type="ECO:0000256" key="1">
    <source>
        <dbReference type="ARBA" id="ARBA00004141"/>
    </source>
</evidence>
<dbReference type="InterPro" id="IPR000412">
    <property type="entry name" value="ABC_2_transport"/>
</dbReference>
<dbReference type="AlphaFoldDB" id="A0A150J5K6"/>
<dbReference type="PRINTS" id="PR00164">
    <property type="entry name" value="ABC2TRNSPORT"/>
</dbReference>
<dbReference type="InterPro" id="IPR013525">
    <property type="entry name" value="ABC2_TM"/>
</dbReference>
<dbReference type="InterPro" id="IPR051784">
    <property type="entry name" value="Nod_factor_ABC_transporter"/>
</dbReference>
<feature type="transmembrane region" description="Helical" evidence="5">
    <location>
        <begin position="138"/>
        <end position="158"/>
    </location>
</feature>
<dbReference type="PIRSF" id="PIRSF006648">
    <property type="entry name" value="DrrB"/>
    <property type="match status" value="1"/>
</dbReference>
<comment type="caution">
    <text evidence="7">The sequence shown here is derived from an EMBL/GenBank/DDBJ whole genome shotgun (WGS) entry which is preliminary data.</text>
</comment>
<comment type="subcellular location">
    <subcellularLocation>
        <location evidence="1">Membrane</location>
        <topology evidence="1">Multi-pass membrane protein</topology>
    </subcellularLocation>
</comment>
<keyword evidence="3 5" id="KW-1133">Transmembrane helix</keyword>
<dbReference type="PANTHER" id="PTHR43229:SF2">
    <property type="entry name" value="NODULATION PROTEIN J"/>
    <property type="match status" value="1"/>
</dbReference>
<feature type="transmembrane region" description="Helical" evidence="5">
    <location>
        <begin position="165"/>
        <end position="187"/>
    </location>
</feature>
<accession>A0A150J5K6</accession>
<evidence type="ECO:0000313" key="8">
    <source>
        <dbReference type="Proteomes" id="UP000075398"/>
    </source>
</evidence>
<feature type="transmembrane region" description="Helical" evidence="5">
    <location>
        <begin position="57"/>
        <end position="80"/>
    </location>
</feature>
<dbReference type="GO" id="GO:0140359">
    <property type="term" value="F:ABC-type transporter activity"/>
    <property type="evidence" value="ECO:0007669"/>
    <property type="project" value="InterPro"/>
</dbReference>
<protein>
    <submittedName>
        <fullName evidence="7">ABC-2 type transporter</fullName>
    </submittedName>
</protein>
<evidence type="ECO:0000313" key="7">
    <source>
        <dbReference type="EMBL" id="KYC52513.1"/>
    </source>
</evidence>
<dbReference type="Pfam" id="PF01061">
    <property type="entry name" value="ABC2_membrane"/>
    <property type="match status" value="1"/>
</dbReference>
<feature type="transmembrane region" description="Helical" evidence="5">
    <location>
        <begin position="114"/>
        <end position="132"/>
    </location>
</feature>
<proteinExistence type="predicted"/>
<keyword evidence="4 5" id="KW-0472">Membrane</keyword>
<feature type="transmembrane region" description="Helical" evidence="5">
    <location>
        <begin position="226"/>
        <end position="245"/>
    </location>
</feature>